<proteinExistence type="predicted"/>
<evidence type="ECO:0000256" key="1">
    <source>
        <dbReference type="SAM" id="Phobius"/>
    </source>
</evidence>
<keyword evidence="3" id="KW-1185">Reference proteome</keyword>
<keyword evidence="1" id="KW-1133">Transmembrane helix</keyword>
<protein>
    <submittedName>
        <fullName evidence="2">Uncharacterized protein</fullName>
    </submittedName>
</protein>
<reference evidence="2 3" key="1">
    <citation type="submission" date="2024-01" db="EMBL/GenBank/DDBJ databases">
        <title>The genomes of 5 underutilized Papilionoideae crops provide insights into root nodulation and disease resistance.</title>
        <authorList>
            <person name="Yuan L."/>
        </authorList>
    </citation>
    <scope>NUCLEOTIDE SEQUENCE [LARGE SCALE GENOMIC DNA]</scope>
    <source>
        <strain evidence="2">LY-2023</strain>
        <tissue evidence="2">Leaf</tissue>
    </source>
</reference>
<evidence type="ECO:0000313" key="2">
    <source>
        <dbReference type="EMBL" id="KAK7293555.1"/>
    </source>
</evidence>
<sequence length="71" mass="8247">MVRLFVPSSSLSDYMGWKLSDVKVLLWLFGLATYFLMPLGKRLLTVIYVLDENAWLPLQFLTNQVSSFLFI</sequence>
<comment type="caution">
    <text evidence="2">The sequence shown here is derived from an EMBL/GenBank/DDBJ whole genome shotgun (WGS) entry which is preliminary data.</text>
</comment>
<evidence type="ECO:0000313" key="3">
    <source>
        <dbReference type="Proteomes" id="UP001359559"/>
    </source>
</evidence>
<keyword evidence="1" id="KW-0472">Membrane</keyword>
<keyword evidence="1" id="KW-0812">Transmembrane</keyword>
<dbReference type="EMBL" id="JAYKXN010000004">
    <property type="protein sequence ID" value="KAK7293555.1"/>
    <property type="molecule type" value="Genomic_DNA"/>
</dbReference>
<accession>A0AAN9PC90</accession>
<dbReference type="AlphaFoldDB" id="A0AAN9PC90"/>
<organism evidence="2 3">
    <name type="scientific">Clitoria ternatea</name>
    <name type="common">Butterfly pea</name>
    <dbReference type="NCBI Taxonomy" id="43366"/>
    <lineage>
        <taxon>Eukaryota</taxon>
        <taxon>Viridiplantae</taxon>
        <taxon>Streptophyta</taxon>
        <taxon>Embryophyta</taxon>
        <taxon>Tracheophyta</taxon>
        <taxon>Spermatophyta</taxon>
        <taxon>Magnoliopsida</taxon>
        <taxon>eudicotyledons</taxon>
        <taxon>Gunneridae</taxon>
        <taxon>Pentapetalae</taxon>
        <taxon>rosids</taxon>
        <taxon>fabids</taxon>
        <taxon>Fabales</taxon>
        <taxon>Fabaceae</taxon>
        <taxon>Papilionoideae</taxon>
        <taxon>50 kb inversion clade</taxon>
        <taxon>NPAAA clade</taxon>
        <taxon>indigoferoid/millettioid clade</taxon>
        <taxon>Phaseoleae</taxon>
        <taxon>Clitoria</taxon>
    </lineage>
</organism>
<name>A0AAN9PC90_CLITE</name>
<dbReference type="Proteomes" id="UP001359559">
    <property type="component" value="Unassembled WGS sequence"/>
</dbReference>
<feature type="transmembrane region" description="Helical" evidence="1">
    <location>
        <begin position="20"/>
        <end position="37"/>
    </location>
</feature>
<gene>
    <name evidence="2" type="ORF">RJT34_16423</name>
</gene>